<evidence type="ECO:0000256" key="2">
    <source>
        <dbReference type="SAM" id="Phobius"/>
    </source>
</evidence>
<evidence type="ECO:0000313" key="3">
    <source>
        <dbReference type="EMBL" id="AEK36190.1"/>
    </source>
</evidence>
<feature type="transmembrane region" description="Helical" evidence="2">
    <location>
        <begin position="66"/>
        <end position="82"/>
    </location>
</feature>
<dbReference type="KEGG" id="cva:CVAR_0836"/>
<proteinExistence type="predicted"/>
<dbReference type="EMBL" id="CP002917">
    <property type="protein sequence ID" value="AEK36190.1"/>
    <property type="molecule type" value="Genomic_DNA"/>
</dbReference>
<feature type="transmembrane region" description="Helical" evidence="2">
    <location>
        <begin position="42"/>
        <end position="60"/>
    </location>
</feature>
<accession>G0HB65</accession>
<organism evidence="3 4">
    <name type="scientific">Corynebacterium variabile (strain DSM 44702 / CIP 107183 / JCM 12073 / NCIMB 30131)</name>
    <name type="common">Corynebacterium mooreparkense</name>
    <dbReference type="NCBI Taxonomy" id="858619"/>
    <lineage>
        <taxon>Bacteria</taxon>
        <taxon>Bacillati</taxon>
        <taxon>Actinomycetota</taxon>
        <taxon>Actinomycetes</taxon>
        <taxon>Mycobacteriales</taxon>
        <taxon>Corynebacteriaceae</taxon>
        <taxon>Corynebacterium</taxon>
    </lineage>
</organism>
<evidence type="ECO:0000313" key="4">
    <source>
        <dbReference type="Proteomes" id="UP000006659"/>
    </source>
</evidence>
<protein>
    <submittedName>
        <fullName evidence="3">Uncharacterized protein</fullName>
    </submittedName>
</protein>
<dbReference type="Proteomes" id="UP000006659">
    <property type="component" value="Chromosome"/>
</dbReference>
<keyword evidence="2" id="KW-0812">Transmembrane</keyword>
<name>G0HB65_CORVD</name>
<reference evidence="3 4" key="1">
    <citation type="journal article" date="2011" name="BMC Genomics">
        <title>Complete genome sequence of Corynebacterium variabile DSM 44702 isolated from the surface of smear-ripened cheeses and insights into cheese ripening and flavor generation.</title>
        <authorList>
            <person name="Schroeder J."/>
            <person name="Maus I."/>
            <person name="Trost E."/>
            <person name="Tauch A."/>
        </authorList>
    </citation>
    <scope>NUCLEOTIDE SEQUENCE [LARGE SCALE GENOMIC DNA]</scope>
    <source>
        <strain evidence="4">DSM 44702 / JCM 12073 / NCIMB 30131</strain>
    </source>
</reference>
<keyword evidence="2" id="KW-0472">Membrane</keyword>
<keyword evidence="2" id="KW-1133">Transmembrane helix</keyword>
<dbReference type="AlphaFoldDB" id="G0HB65"/>
<evidence type="ECO:0000256" key="1">
    <source>
        <dbReference type="SAM" id="MobiDB-lite"/>
    </source>
</evidence>
<feature type="region of interest" description="Disordered" evidence="1">
    <location>
        <begin position="1"/>
        <end position="27"/>
    </location>
</feature>
<dbReference type="HOGENOM" id="CLU_2492593_0_0_11"/>
<dbReference type="STRING" id="858619.CVAR_0836"/>
<sequence>MHTNSTTPHRPQHQVGHARREYDAAPGQATADLADNPIARGILLALVIALTITGGGAIAWQAVQHPVVATLTAGIILTTIAWRRAR</sequence>
<dbReference type="RefSeq" id="WP_014009378.1">
    <property type="nucleotide sequence ID" value="NC_015859.1"/>
</dbReference>
<gene>
    <name evidence="3" type="ordered locus">CVAR_0836</name>
</gene>